<dbReference type="Proteomes" id="UP000199017">
    <property type="component" value="Unassembled WGS sequence"/>
</dbReference>
<evidence type="ECO:0000256" key="3">
    <source>
        <dbReference type="SAM" id="MobiDB-lite"/>
    </source>
</evidence>
<dbReference type="GO" id="GO:0003960">
    <property type="term" value="F:quinone reductase (NADPH) activity"/>
    <property type="evidence" value="ECO:0007669"/>
    <property type="project" value="TreeGrafter"/>
</dbReference>
<organism evidence="5 6">
    <name type="scientific">Alteribacillus bidgolensis</name>
    <dbReference type="NCBI Taxonomy" id="930129"/>
    <lineage>
        <taxon>Bacteria</taxon>
        <taxon>Bacillati</taxon>
        <taxon>Bacillota</taxon>
        <taxon>Bacilli</taxon>
        <taxon>Bacillales</taxon>
        <taxon>Bacillaceae</taxon>
        <taxon>Alteribacillus</taxon>
    </lineage>
</organism>
<dbReference type="AlphaFoldDB" id="A0A1G8HLP8"/>
<dbReference type="STRING" id="930129.SAMN05216352_104311"/>
<feature type="region of interest" description="Disordered" evidence="3">
    <location>
        <begin position="169"/>
        <end position="190"/>
    </location>
</feature>
<proteinExistence type="predicted"/>
<sequence>MKAWQVRKLGEPKESLQIEEMPAPEPGPGEILIKTEAAALNFFDILLCKGEYQEKPPLPFIPGAEIAGEIKDTGPGTASSKRQRVLATPQLPNGGWSEYVVVKEEDVFPIPESLLASEAASMFITYQTFYFALHRCGRLTERRGTVSTRWIRRSGLCCDSIRINGWRGKSKQPCTGNAAGRSGSRRTNIR</sequence>
<dbReference type="PANTHER" id="PTHR48106">
    <property type="entry name" value="QUINONE OXIDOREDUCTASE PIG3-RELATED"/>
    <property type="match status" value="1"/>
</dbReference>
<gene>
    <name evidence="5" type="ORF">SAMN05216352_104311</name>
</gene>
<dbReference type="GO" id="GO:0005829">
    <property type="term" value="C:cytosol"/>
    <property type="evidence" value="ECO:0007669"/>
    <property type="project" value="TreeGrafter"/>
</dbReference>
<reference evidence="5 6" key="1">
    <citation type="submission" date="2016-10" db="EMBL/GenBank/DDBJ databases">
        <authorList>
            <person name="de Groot N.N."/>
        </authorList>
    </citation>
    <scope>NUCLEOTIDE SEQUENCE [LARGE SCALE GENOMIC DNA]</scope>
    <source>
        <strain evidence="6">P4B,CCM 7963,CECT 7998,DSM 25260,IBRC-M 10614,KCTC 13821</strain>
    </source>
</reference>
<evidence type="ECO:0000256" key="1">
    <source>
        <dbReference type="ARBA" id="ARBA00022857"/>
    </source>
</evidence>
<evidence type="ECO:0000259" key="4">
    <source>
        <dbReference type="Pfam" id="PF08240"/>
    </source>
</evidence>
<keyword evidence="2" id="KW-0560">Oxidoreductase</keyword>
<keyword evidence="6" id="KW-1185">Reference proteome</keyword>
<evidence type="ECO:0000313" key="6">
    <source>
        <dbReference type="Proteomes" id="UP000199017"/>
    </source>
</evidence>
<protein>
    <submittedName>
        <fullName evidence="5">NADPH2:quinone reductase</fullName>
    </submittedName>
</protein>
<feature type="domain" description="Alcohol dehydrogenase-like N-terminal" evidence="4">
    <location>
        <begin position="27"/>
        <end position="112"/>
    </location>
</feature>
<dbReference type="Pfam" id="PF08240">
    <property type="entry name" value="ADH_N"/>
    <property type="match status" value="1"/>
</dbReference>
<evidence type="ECO:0000256" key="2">
    <source>
        <dbReference type="ARBA" id="ARBA00023002"/>
    </source>
</evidence>
<dbReference type="InterPro" id="IPR013154">
    <property type="entry name" value="ADH-like_N"/>
</dbReference>
<dbReference type="EMBL" id="FNDU01000004">
    <property type="protein sequence ID" value="SDI07411.1"/>
    <property type="molecule type" value="Genomic_DNA"/>
</dbReference>
<dbReference type="InterPro" id="IPR011032">
    <property type="entry name" value="GroES-like_sf"/>
</dbReference>
<name>A0A1G8HLP8_9BACI</name>
<dbReference type="SUPFAM" id="SSF50129">
    <property type="entry name" value="GroES-like"/>
    <property type="match status" value="1"/>
</dbReference>
<accession>A0A1G8HLP8</accession>
<dbReference type="RefSeq" id="WP_342750473.1">
    <property type="nucleotide sequence ID" value="NZ_KZ614149.1"/>
</dbReference>
<evidence type="ECO:0000313" key="5">
    <source>
        <dbReference type="EMBL" id="SDI07411.1"/>
    </source>
</evidence>
<dbReference type="GO" id="GO:0035925">
    <property type="term" value="F:mRNA 3'-UTR AU-rich region binding"/>
    <property type="evidence" value="ECO:0007669"/>
    <property type="project" value="TreeGrafter"/>
</dbReference>
<dbReference type="GO" id="GO:0070402">
    <property type="term" value="F:NADPH binding"/>
    <property type="evidence" value="ECO:0007669"/>
    <property type="project" value="TreeGrafter"/>
</dbReference>
<dbReference type="PANTHER" id="PTHR48106:SF13">
    <property type="entry name" value="QUINONE OXIDOREDUCTASE-RELATED"/>
    <property type="match status" value="1"/>
</dbReference>
<keyword evidence="1" id="KW-0521">NADP</keyword>
<dbReference type="Gene3D" id="3.90.180.10">
    <property type="entry name" value="Medium-chain alcohol dehydrogenases, catalytic domain"/>
    <property type="match status" value="1"/>
</dbReference>